<dbReference type="PRINTS" id="PR00344">
    <property type="entry name" value="BCTRLSENSOR"/>
</dbReference>
<keyword evidence="3" id="KW-0597">Phosphoprotein</keyword>
<dbReference type="SMART" id="SM00387">
    <property type="entry name" value="HATPase_c"/>
    <property type="match status" value="1"/>
</dbReference>
<dbReference type="CDD" id="cd00082">
    <property type="entry name" value="HisKA"/>
    <property type="match status" value="1"/>
</dbReference>
<keyword evidence="11" id="KW-1185">Reference proteome</keyword>
<dbReference type="Pfam" id="PF13426">
    <property type="entry name" value="PAS_9"/>
    <property type="match status" value="1"/>
</dbReference>
<evidence type="ECO:0000256" key="2">
    <source>
        <dbReference type="ARBA" id="ARBA00012438"/>
    </source>
</evidence>
<dbReference type="InterPro" id="IPR036890">
    <property type="entry name" value="HATPase_C_sf"/>
</dbReference>
<evidence type="ECO:0000256" key="6">
    <source>
        <dbReference type="SAM" id="Coils"/>
    </source>
</evidence>
<dbReference type="PROSITE" id="PS50113">
    <property type="entry name" value="PAC"/>
    <property type="match status" value="1"/>
</dbReference>
<dbReference type="CDD" id="cd00130">
    <property type="entry name" value="PAS"/>
    <property type="match status" value="1"/>
</dbReference>
<dbReference type="SMART" id="SM00091">
    <property type="entry name" value="PAS"/>
    <property type="match status" value="1"/>
</dbReference>
<dbReference type="SUPFAM" id="SSF47384">
    <property type="entry name" value="Homodimeric domain of signal transducing histidine kinase"/>
    <property type="match status" value="1"/>
</dbReference>
<dbReference type="SUPFAM" id="SSF55785">
    <property type="entry name" value="PYP-like sensor domain (PAS domain)"/>
    <property type="match status" value="1"/>
</dbReference>
<dbReference type="InterPro" id="IPR005467">
    <property type="entry name" value="His_kinase_dom"/>
</dbReference>
<gene>
    <name evidence="10" type="ORF">SAMN05444266_104163</name>
</gene>
<feature type="domain" description="PAS" evidence="8">
    <location>
        <begin position="127"/>
        <end position="180"/>
    </location>
</feature>
<dbReference type="RefSeq" id="WP_245805652.1">
    <property type="nucleotide sequence ID" value="NZ_FRBL01000004.1"/>
</dbReference>
<dbReference type="PANTHER" id="PTHR43047">
    <property type="entry name" value="TWO-COMPONENT HISTIDINE PROTEIN KINASE"/>
    <property type="match status" value="1"/>
</dbReference>
<evidence type="ECO:0000259" key="9">
    <source>
        <dbReference type="PROSITE" id="PS50113"/>
    </source>
</evidence>
<evidence type="ECO:0000259" key="8">
    <source>
        <dbReference type="PROSITE" id="PS50112"/>
    </source>
</evidence>
<dbReference type="Gene3D" id="3.30.565.10">
    <property type="entry name" value="Histidine kinase-like ATPase, C-terminal domain"/>
    <property type="match status" value="1"/>
</dbReference>
<feature type="coiled-coil region" evidence="6">
    <location>
        <begin position="238"/>
        <end position="294"/>
    </location>
</feature>
<feature type="domain" description="PAC" evidence="9">
    <location>
        <begin position="204"/>
        <end position="254"/>
    </location>
</feature>
<dbReference type="InterPro" id="IPR035965">
    <property type="entry name" value="PAS-like_dom_sf"/>
</dbReference>
<dbReference type="SMART" id="SM00388">
    <property type="entry name" value="HisKA"/>
    <property type="match status" value="1"/>
</dbReference>
<dbReference type="Proteomes" id="UP000184420">
    <property type="component" value="Unassembled WGS sequence"/>
</dbReference>
<keyword evidence="6" id="KW-0175">Coiled coil</keyword>
<evidence type="ECO:0000259" key="7">
    <source>
        <dbReference type="PROSITE" id="PS50109"/>
    </source>
</evidence>
<evidence type="ECO:0000256" key="4">
    <source>
        <dbReference type="ARBA" id="ARBA00022679"/>
    </source>
</evidence>
<dbReference type="STRING" id="1419482.SAMN05444266_104163"/>
<dbReference type="InterPro" id="IPR003661">
    <property type="entry name" value="HisK_dim/P_dom"/>
</dbReference>
<accession>A0A1M7C1T2</accession>
<dbReference type="InterPro" id="IPR036097">
    <property type="entry name" value="HisK_dim/P_sf"/>
</dbReference>
<reference evidence="10 11" key="1">
    <citation type="submission" date="2016-11" db="EMBL/GenBank/DDBJ databases">
        <authorList>
            <person name="Jaros S."/>
            <person name="Januszkiewicz K."/>
            <person name="Wedrychowicz H."/>
        </authorList>
    </citation>
    <scope>NUCLEOTIDE SEQUENCE [LARGE SCALE GENOMIC DNA]</scope>
    <source>
        <strain evidence="10 11">DSM 27406</strain>
    </source>
</reference>
<dbReference type="InterPro" id="IPR000014">
    <property type="entry name" value="PAS"/>
</dbReference>
<dbReference type="GO" id="GO:0005886">
    <property type="term" value="C:plasma membrane"/>
    <property type="evidence" value="ECO:0007669"/>
    <property type="project" value="TreeGrafter"/>
</dbReference>
<dbReference type="InterPro" id="IPR000700">
    <property type="entry name" value="PAS-assoc_C"/>
</dbReference>
<dbReference type="InterPro" id="IPR003594">
    <property type="entry name" value="HATPase_dom"/>
</dbReference>
<dbReference type="GO" id="GO:0009927">
    <property type="term" value="F:histidine phosphotransfer kinase activity"/>
    <property type="evidence" value="ECO:0007669"/>
    <property type="project" value="TreeGrafter"/>
</dbReference>
<sequence>MSTSVNRTNEISSQLEFFGAIMKDVPGLTGIRRLDDGSLVYLSYAQMDLFAGIDEPALIQLVNLNKFGLDENDADRQQQQEREWIDLNGQNYTGIYESISFQYDNVAYRLFRLSESPTSFLHRFEKDLQRFGALFNYASLGILVSNARGEITMINNFALQQFGYQRDEVIGQKVEILLPQKFKAKHEGHRQHYVQHPQNRPMGIGMDLFAVHKDGSEFPVEISLSHYKDDEGAFVIAYINNITERKKAEEKIEKLNNELEQMVEERTAQLRIALEQLEASKEELTIALSKEKDLGELKSRFVSMASHEFRTPLSTILSSAYLAKQYSSEADQPNRDRHLDRIVVSVEMLTTILNDFLSLGKIEEGKVEVRESTFNVQSLIQEVLDEMQGLLKVGQWVDYQHSGALEATLDQTLFKHIIMNLLSNAIKFSPEYSCVQVFTTTGVQELTLEVIDKGIGMSANDRQHLFERFFRAANAGNIQGTGLGLHIVNKYAELMHGEIQCETELGNGTKFTVIIPTNYL</sequence>
<evidence type="ECO:0000313" key="10">
    <source>
        <dbReference type="EMBL" id="SHL61252.1"/>
    </source>
</evidence>
<protein>
    <recommendedName>
        <fullName evidence="2">histidine kinase</fullName>
        <ecNumber evidence="2">2.7.13.3</ecNumber>
    </recommendedName>
</protein>
<feature type="domain" description="Histidine kinase" evidence="7">
    <location>
        <begin position="304"/>
        <end position="519"/>
    </location>
</feature>
<name>A0A1M7C1T2_9BACT</name>
<dbReference type="AlphaFoldDB" id="A0A1M7C1T2"/>
<dbReference type="InterPro" id="IPR004358">
    <property type="entry name" value="Sig_transdc_His_kin-like_C"/>
</dbReference>
<dbReference type="EMBL" id="FRBL01000004">
    <property type="protein sequence ID" value="SHL61252.1"/>
    <property type="molecule type" value="Genomic_DNA"/>
</dbReference>
<dbReference type="PANTHER" id="PTHR43047:SF72">
    <property type="entry name" value="OSMOSENSING HISTIDINE PROTEIN KINASE SLN1"/>
    <property type="match status" value="1"/>
</dbReference>
<evidence type="ECO:0000256" key="1">
    <source>
        <dbReference type="ARBA" id="ARBA00000085"/>
    </source>
</evidence>
<organism evidence="10 11">
    <name type="scientific">Chitinophaga jiangningensis</name>
    <dbReference type="NCBI Taxonomy" id="1419482"/>
    <lineage>
        <taxon>Bacteria</taxon>
        <taxon>Pseudomonadati</taxon>
        <taxon>Bacteroidota</taxon>
        <taxon>Chitinophagia</taxon>
        <taxon>Chitinophagales</taxon>
        <taxon>Chitinophagaceae</taxon>
        <taxon>Chitinophaga</taxon>
    </lineage>
</organism>
<dbReference type="CDD" id="cd00075">
    <property type="entry name" value="HATPase"/>
    <property type="match status" value="1"/>
</dbReference>
<keyword evidence="4" id="KW-0808">Transferase</keyword>
<comment type="catalytic activity">
    <reaction evidence="1">
        <text>ATP + protein L-histidine = ADP + protein N-phospho-L-histidine.</text>
        <dbReference type="EC" id="2.7.13.3"/>
    </reaction>
</comment>
<dbReference type="GO" id="GO:0000155">
    <property type="term" value="F:phosphorelay sensor kinase activity"/>
    <property type="evidence" value="ECO:0007669"/>
    <property type="project" value="InterPro"/>
</dbReference>
<dbReference type="Gene3D" id="3.30.450.20">
    <property type="entry name" value="PAS domain"/>
    <property type="match status" value="1"/>
</dbReference>
<dbReference type="PROSITE" id="PS50109">
    <property type="entry name" value="HIS_KIN"/>
    <property type="match status" value="1"/>
</dbReference>
<keyword evidence="5" id="KW-0418">Kinase</keyword>
<evidence type="ECO:0000313" key="11">
    <source>
        <dbReference type="Proteomes" id="UP000184420"/>
    </source>
</evidence>
<dbReference type="Pfam" id="PF02518">
    <property type="entry name" value="HATPase_c"/>
    <property type="match status" value="1"/>
</dbReference>
<dbReference type="PROSITE" id="PS50112">
    <property type="entry name" value="PAS"/>
    <property type="match status" value="1"/>
</dbReference>
<evidence type="ECO:0000256" key="3">
    <source>
        <dbReference type="ARBA" id="ARBA00022553"/>
    </source>
</evidence>
<dbReference type="NCBIfam" id="TIGR00229">
    <property type="entry name" value="sensory_box"/>
    <property type="match status" value="1"/>
</dbReference>
<evidence type="ECO:0000256" key="5">
    <source>
        <dbReference type="ARBA" id="ARBA00022777"/>
    </source>
</evidence>
<proteinExistence type="predicted"/>
<dbReference type="Pfam" id="PF00512">
    <property type="entry name" value="HisKA"/>
    <property type="match status" value="1"/>
</dbReference>
<dbReference type="EC" id="2.7.13.3" evidence="2"/>
<dbReference type="Gene3D" id="1.10.287.130">
    <property type="match status" value="1"/>
</dbReference>
<dbReference type="SUPFAM" id="SSF55874">
    <property type="entry name" value="ATPase domain of HSP90 chaperone/DNA topoisomerase II/histidine kinase"/>
    <property type="match status" value="1"/>
</dbReference>